<evidence type="ECO:0000313" key="7">
    <source>
        <dbReference type="EMBL" id="ATX81806.1"/>
    </source>
</evidence>
<dbReference type="PANTHER" id="PTHR43646:SF2">
    <property type="entry name" value="GLYCOSYLTRANSFERASE 2-LIKE DOMAIN-CONTAINING PROTEIN"/>
    <property type="match status" value="1"/>
</dbReference>
<evidence type="ECO:0000256" key="2">
    <source>
        <dbReference type="ARBA" id="ARBA00022475"/>
    </source>
</evidence>
<keyword evidence="5" id="KW-0472">Membrane</keyword>
<gene>
    <name evidence="7" type="ORF">Ga0123462_0937</name>
</gene>
<evidence type="ECO:0000259" key="6">
    <source>
        <dbReference type="Pfam" id="PF00535"/>
    </source>
</evidence>
<dbReference type="GO" id="GO:0005886">
    <property type="term" value="C:plasma membrane"/>
    <property type="evidence" value="ECO:0007669"/>
    <property type="project" value="UniProtKB-SubCell"/>
</dbReference>
<evidence type="ECO:0000256" key="4">
    <source>
        <dbReference type="ARBA" id="ARBA00022679"/>
    </source>
</evidence>
<dbReference type="InterPro" id="IPR026461">
    <property type="entry name" value="Trfase_2_rSAM/seldom_assoc"/>
</dbReference>
<dbReference type="Pfam" id="PF00535">
    <property type="entry name" value="Glycos_transf_2"/>
    <property type="match status" value="1"/>
</dbReference>
<accession>A0A2K8LC21</accession>
<evidence type="ECO:0000256" key="5">
    <source>
        <dbReference type="ARBA" id="ARBA00023136"/>
    </source>
</evidence>
<keyword evidence="3" id="KW-0328">Glycosyltransferase</keyword>
<protein>
    <submittedName>
        <fullName evidence="7">Transferase 2, rSAM/selenodomain-associated</fullName>
    </submittedName>
</protein>
<dbReference type="GO" id="GO:0016757">
    <property type="term" value="F:glycosyltransferase activity"/>
    <property type="evidence" value="ECO:0007669"/>
    <property type="project" value="UniProtKB-KW"/>
</dbReference>
<sequence>MRGELTVAAVVPVLNEAALLSVLIDRLRSLNLDECVIVDGGSSDSTCTMLEKSGLTWISSEAGRAKQMNAGSAMCKADIILFIHADTFLSSSCLEALREVCKRSEVIAGRFNLRLSGKQSIYRVIESMINLRSRISKISTGDQCIFVRRAQFEAMGGFTDIPLMEDVELSMRLKRQGEIACLREQVVTSSRRWEQFGPMNTLLLMWKLRILFWMGVAPDKLAVMYRDAR</sequence>
<dbReference type="KEGG" id="mfn:Ga0123462_0937"/>
<name>A0A2K8LC21_9PROT</name>
<evidence type="ECO:0000256" key="3">
    <source>
        <dbReference type="ARBA" id="ARBA00022676"/>
    </source>
</evidence>
<dbReference type="PANTHER" id="PTHR43646">
    <property type="entry name" value="GLYCOSYLTRANSFERASE"/>
    <property type="match status" value="1"/>
</dbReference>
<dbReference type="InterPro" id="IPR029044">
    <property type="entry name" value="Nucleotide-diphossugar_trans"/>
</dbReference>
<dbReference type="InterPro" id="IPR001173">
    <property type="entry name" value="Glyco_trans_2-like"/>
</dbReference>
<organism evidence="7 8">
    <name type="scientific">Mariprofundus ferrinatatus</name>
    <dbReference type="NCBI Taxonomy" id="1921087"/>
    <lineage>
        <taxon>Bacteria</taxon>
        <taxon>Pseudomonadati</taxon>
        <taxon>Pseudomonadota</taxon>
        <taxon>Candidatius Mariprofundia</taxon>
        <taxon>Mariprofundales</taxon>
        <taxon>Mariprofundaceae</taxon>
        <taxon>Mariprofundus</taxon>
    </lineage>
</organism>
<dbReference type="SUPFAM" id="SSF53448">
    <property type="entry name" value="Nucleotide-diphospho-sugar transferases"/>
    <property type="match status" value="1"/>
</dbReference>
<proteinExistence type="predicted"/>
<dbReference type="CDD" id="cd02522">
    <property type="entry name" value="GT_2_like_a"/>
    <property type="match status" value="1"/>
</dbReference>
<feature type="domain" description="Glycosyltransferase 2-like" evidence="6">
    <location>
        <begin position="10"/>
        <end position="125"/>
    </location>
</feature>
<reference evidence="7 8" key="1">
    <citation type="submission" date="2016-12" db="EMBL/GenBank/DDBJ databases">
        <title>Isolation and genomic insights into novel planktonic Zetaproteobacteria from stratified waters of the Chesapeake Bay.</title>
        <authorList>
            <person name="McAllister S.M."/>
            <person name="Kato S."/>
            <person name="Chan C.S."/>
            <person name="Chiu B.K."/>
            <person name="Field E.K."/>
        </authorList>
    </citation>
    <scope>NUCLEOTIDE SEQUENCE [LARGE SCALE GENOMIC DNA]</scope>
    <source>
        <strain evidence="7 8">CP-8</strain>
    </source>
</reference>
<evidence type="ECO:0000313" key="8">
    <source>
        <dbReference type="Proteomes" id="UP000231637"/>
    </source>
</evidence>
<dbReference type="NCBIfam" id="TIGR04283">
    <property type="entry name" value="glyco_like_mftF"/>
    <property type="match status" value="1"/>
</dbReference>
<dbReference type="EMBL" id="CP018800">
    <property type="protein sequence ID" value="ATX81806.1"/>
    <property type="molecule type" value="Genomic_DNA"/>
</dbReference>
<keyword evidence="2" id="KW-1003">Cell membrane</keyword>
<dbReference type="AlphaFoldDB" id="A0A2K8LC21"/>
<dbReference type="Proteomes" id="UP000231637">
    <property type="component" value="Chromosome"/>
</dbReference>
<comment type="subcellular location">
    <subcellularLocation>
        <location evidence="1">Cell membrane</location>
    </subcellularLocation>
</comment>
<keyword evidence="8" id="KW-1185">Reference proteome</keyword>
<keyword evidence="4 7" id="KW-0808">Transferase</keyword>
<evidence type="ECO:0000256" key="1">
    <source>
        <dbReference type="ARBA" id="ARBA00004236"/>
    </source>
</evidence>
<dbReference type="Gene3D" id="3.90.550.10">
    <property type="entry name" value="Spore Coat Polysaccharide Biosynthesis Protein SpsA, Chain A"/>
    <property type="match status" value="1"/>
</dbReference>
<dbReference type="OrthoDB" id="5291101at2"/>